<accession>A0A1S8MFM9</accession>
<dbReference type="RefSeq" id="WP_077832422.1">
    <property type="nucleotide sequence ID" value="NZ_CP096983.1"/>
</dbReference>
<dbReference type="PROSITE" id="PS51172">
    <property type="entry name" value="CBM3"/>
    <property type="match status" value="1"/>
</dbReference>
<evidence type="ECO:0000313" key="5">
    <source>
        <dbReference type="EMBL" id="URZ10749.1"/>
    </source>
</evidence>
<dbReference type="InterPro" id="IPR036966">
    <property type="entry name" value="CBM3_sf"/>
</dbReference>
<gene>
    <name evidence="5" type="ORF">CROST_014590</name>
</gene>
<protein>
    <submittedName>
        <fullName evidence="5">Uncharacterized protein</fullName>
    </submittedName>
</protein>
<evidence type="ECO:0000256" key="4">
    <source>
        <dbReference type="ARBA" id="ARBA00023326"/>
    </source>
</evidence>
<dbReference type="InterPro" id="IPR014756">
    <property type="entry name" value="Ig_E-set"/>
</dbReference>
<evidence type="ECO:0000256" key="1">
    <source>
        <dbReference type="ARBA" id="ARBA00022729"/>
    </source>
</evidence>
<dbReference type="Proteomes" id="UP000190951">
    <property type="component" value="Chromosome"/>
</dbReference>
<keyword evidence="1" id="KW-0732">Signal</keyword>
<evidence type="ECO:0000256" key="2">
    <source>
        <dbReference type="ARBA" id="ARBA00023001"/>
    </source>
</evidence>
<keyword evidence="4" id="KW-0624">Polysaccharide degradation</keyword>
<dbReference type="CDD" id="cd08548">
    <property type="entry name" value="Type_I_cohesin_like"/>
    <property type="match status" value="6"/>
</dbReference>
<dbReference type="SMART" id="SM01067">
    <property type="entry name" value="CBM_3"/>
    <property type="match status" value="1"/>
</dbReference>
<dbReference type="Pfam" id="PF00963">
    <property type="entry name" value="Cohesin"/>
    <property type="match status" value="6"/>
</dbReference>
<dbReference type="SUPFAM" id="SSF81296">
    <property type="entry name" value="E set domains"/>
    <property type="match status" value="9"/>
</dbReference>
<keyword evidence="6" id="KW-1185">Reference proteome</keyword>
<dbReference type="Gene3D" id="2.60.40.680">
    <property type="match status" value="6"/>
</dbReference>
<dbReference type="GO" id="GO:0030245">
    <property type="term" value="P:cellulose catabolic process"/>
    <property type="evidence" value="ECO:0007669"/>
    <property type="project" value="UniProtKB-KW"/>
</dbReference>
<dbReference type="InterPro" id="IPR013783">
    <property type="entry name" value="Ig-like_fold"/>
</dbReference>
<keyword evidence="3" id="KW-0119">Carbohydrate metabolism</keyword>
<dbReference type="EMBL" id="CP096983">
    <property type="protein sequence ID" value="URZ10749.1"/>
    <property type="molecule type" value="Genomic_DNA"/>
</dbReference>
<name>A0A1S8MFM9_9CLOT</name>
<dbReference type="InterPro" id="IPR005102">
    <property type="entry name" value="Carbo-bd_X2"/>
</dbReference>
<sequence>MKKRNIAILGMFMMTASLGISKNHVFADTVKASNSGVQVQLAETNTNATSNTIASKFKVTNNTGAPLDLTTLKLRYYFTSDGTQAQNFWCDYAAIEGANYKTITSNVVGNFVAMDNPTKTADHYLEISFSSGTGQLDAGSSVEIQSRVSKNDWSNYDQSNDYSFNANATNYTDWSNVTAYSNGSLVYGNPPVVDPVIDPTSATFDVANPSDVNVALQLNEFTLNGLTDENGQTIDPSNYTISGSNLVLSKAYLQKEAIGKHTVNFAFTKGTATVNKSLALTVEDTAGIVVKPTTVSFDKAAPADQSVGLTLNGHALGDVVGPKGTLVKGTDYTLADDGTVTLSKAYLATLPLGNSTLTFKAADDPSKAATVTVTVKNANATSITVGDVTGAKKGDTVKVPVTISTVKTPVGLLCMDINYDPKELNVKDVLPTDLIKGVDTNSFIVNTTTPGKISITFQDPTLGSDPISAEGIIAYLEFIVAGEKAGKFDLKVNPTTVILADENDSDIDCNPPKDGSVSVIGDPIVTPTQITFEQDSATAQNVTVDANGNTFKDVVEEDASGKVINTLKQGTDYTVTDTGITLSQAYLSTLSVGTHNLVLEFTAADGTIKTQAISVVVTKNTTLTISVANVAGKTGDTVKVPVTIKNVTTPLGLLCAEIDYDATKFTVKDVLANTDLIKDSNVNFIVNTSTPGKITITFQDSTLGNDPISADGILAYLEFLINEDAATGVSPVTISTDPTKLIVADENDADIKDKSSNGSIEVTQAPLADPVVNTTQVNYDKSAPADQTVSVTFNKDTVKDVKNGDTVIPTSAYTVTSDGVVLSKDYLATLANGTYTFTIDFNRGSSATFTVVVSGIATSVVNTGSVTYSQASPADQNISISFYGNTIVDVKDAQGNVLKAGSDYTVTDAGIVLSKAYLATLAEGTYAFTIDFSQGKAGSFNVVVKGIVNSTVTTGSVTYDQNVPAAQNINIAFNGNTIVDVKDAKGNVLKQGTDYTITDAGIVLSKDYLATLAAGTYAFTIDFSEGQAGTFNVVVKPLTILNLTVGNATGNPGDTVRVPVTINTVTTPVGLVCMEISYDASKFTVKDVLPADLIKDSGVNFIVNTSTSGKISITFQDSTLGSDAISADGIFAYLDFLINSTATAGDSAITVNPDPTKLIVADENDTDIKDAYKNGTITVTGTPVVTKDSTVTTGSVTYDQNAPAAQDVAITFNGNTVVDVKDASGNVLKAGTDYTVTSTGITLSQGYLATLAAGTYTYTVDFSSGKAGSFTVVVKAANTPVSDKTTIVVGTVTGKAGDTVRVPVTISKVTTPLGLVSVEVSYDASKFTVKDVLPADLIKDSSANFEVNTKVPGKIKITFNDSTLGSEGISADGIFAYLDFLINSGAVQGDSVLKGNSVVADENDADVASSFTNGTITVQAATPVVQDSVVTTGSVTYDQNAPAAQDVAITLNGNTVSDVKDASGNVLKAGTDYTVTSTGITLSQSYLSTLAAGTYTYTVDFSAGKAGSFTVVVKPVVVATKTVLTVGTATGKAGDTVKVPVTISKVTTPVGLVCMEINYDASKFTVKDVLPNADVIKDSSVNFIVNTSTAGKISITFQDSTLGKDAISADGIFAYLDFLINSGAASGDSAITVNSDPTKLIVADENDADVASSFANGTITVQAAAPVVQDSAVTTGSVTYDQNAPAAQDVAITLNGNTVSDVKDASGNVLKAGTDYTVTSAGITLSQSYLSTLAAGTYTYAIDFSAGKAGSFTVVVKPVNTPTPVSNKTTLAVGTAQGKAGDTVRVPVTISKVATPAGLICMEISYDTSKFTVKDVLANTDLVKQSSISFIANTSTAGKISITFQDPTLGSDPINADGVFAYLDFTINSGAAAGDSALTVNPSSTSFVVADENDTDIASTFSNGTITVE</sequence>
<reference evidence="5 6" key="1">
    <citation type="submission" date="2022-04" db="EMBL/GenBank/DDBJ databases">
        <title>Genome sequence of C. roseum typestrain.</title>
        <authorList>
            <person name="Poehlein A."/>
            <person name="Schoch T."/>
            <person name="Duerre P."/>
            <person name="Daniel R."/>
        </authorList>
    </citation>
    <scope>NUCLEOTIDE SEQUENCE [LARGE SCALE GENOMIC DNA]</scope>
    <source>
        <strain evidence="5 6">DSM 7320</strain>
    </source>
</reference>
<dbReference type="Pfam" id="PF03442">
    <property type="entry name" value="CBM_X2"/>
    <property type="match status" value="9"/>
</dbReference>
<dbReference type="GO" id="GO:0030248">
    <property type="term" value="F:cellulose binding"/>
    <property type="evidence" value="ECO:0007669"/>
    <property type="project" value="InterPro"/>
</dbReference>
<keyword evidence="2" id="KW-0136">Cellulose degradation</keyword>
<dbReference type="Gene3D" id="2.60.40.710">
    <property type="entry name" value="Endoglucanase-like"/>
    <property type="match status" value="1"/>
</dbReference>
<dbReference type="InterPro" id="IPR001956">
    <property type="entry name" value="CBM3"/>
</dbReference>
<proteinExistence type="predicted"/>
<dbReference type="Gene3D" id="2.60.40.10">
    <property type="entry name" value="Immunoglobulins"/>
    <property type="match status" value="9"/>
</dbReference>
<organism evidence="5 6">
    <name type="scientific">Clostridium felsineum</name>
    <dbReference type="NCBI Taxonomy" id="36839"/>
    <lineage>
        <taxon>Bacteria</taxon>
        <taxon>Bacillati</taxon>
        <taxon>Bacillota</taxon>
        <taxon>Clostridia</taxon>
        <taxon>Eubacteriales</taxon>
        <taxon>Clostridiaceae</taxon>
        <taxon>Clostridium</taxon>
    </lineage>
</organism>
<dbReference type="STRING" id="84029.CROST_03030"/>
<dbReference type="InterPro" id="IPR008965">
    <property type="entry name" value="CBM2/CBM3_carb-bd_dom_sf"/>
</dbReference>
<dbReference type="KEGG" id="crw:CROST_014590"/>
<dbReference type="InterPro" id="IPR002102">
    <property type="entry name" value="Cohesin_dom"/>
</dbReference>
<dbReference type="Pfam" id="PF00942">
    <property type="entry name" value="CBM_3"/>
    <property type="match status" value="1"/>
</dbReference>
<evidence type="ECO:0000313" key="6">
    <source>
        <dbReference type="Proteomes" id="UP000190951"/>
    </source>
</evidence>
<dbReference type="SUPFAM" id="SSF49384">
    <property type="entry name" value="Carbohydrate-binding domain"/>
    <property type="match status" value="7"/>
</dbReference>
<evidence type="ECO:0000256" key="3">
    <source>
        <dbReference type="ARBA" id="ARBA00023277"/>
    </source>
</evidence>